<evidence type="ECO:0000256" key="2">
    <source>
        <dbReference type="ARBA" id="ARBA00022692"/>
    </source>
</evidence>
<feature type="transmembrane region" description="Helical" evidence="5">
    <location>
        <begin position="86"/>
        <end position="105"/>
    </location>
</feature>
<dbReference type="Proteomes" id="UP000469185">
    <property type="component" value="Unassembled WGS sequence"/>
</dbReference>
<feature type="transmembrane region" description="Helical" evidence="5">
    <location>
        <begin position="355"/>
        <end position="379"/>
    </location>
</feature>
<keyword evidence="2 5" id="KW-0812">Transmembrane</keyword>
<keyword evidence="4 5" id="KW-0472">Membrane</keyword>
<dbReference type="SUPFAM" id="SSF103473">
    <property type="entry name" value="MFS general substrate transporter"/>
    <property type="match status" value="1"/>
</dbReference>
<feature type="transmembrane region" description="Helical" evidence="5">
    <location>
        <begin position="144"/>
        <end position="163"/>
    </location>
</feature>
<dbReference type="InterPro" id="IPR011701">
    <property type="entry name" value="MFS"/>
</dbReference>
<dbReference type="EMBL" id="JAAGOB010000002">
    <property type="protein sequence ID" value="NED94690.1"/>
    <property type="molecule type" value="Genomic_DNA"/>
</dbReference>
<feature type="transmembrane region" description="Helical" evidence="5">
    <location>
        <begin position="55"/>
        <end position="79"/>
    </location>
</feature>
<feature type="transmembrane region" description="Helical" evidence="5">
    <location>
        <begin position="169"/>
        <end position="190"/>
    </location>
</feature>
<dbReference type="GO" id="GO:0022857">
    <property type="term" value="F:transmembrane transporter activity"/>
    <property type="evidence" value="ECO:0007669"/>
    <property type="project" value="InterPro"/>
</dbReference>
<keyword evidence="3 5" id="KW-1133">Transmembrane helix</keyword>
<dbReference type="PANTHER" id="PTHR23523">
    <property type="match status" value="1"/>
</dbReference>
<dbReference type="Gene3D" id="1.20.1250.20">
    <property type="entry name" value="MFS general substrate transporter like domains"/>
    <property type="match status" value="1"/>
</dbReference>
<dbReference type="AlphaFoldDB" id="A0A6N9YIE8"/>
<proteinExistence type="predicted"/>
<evidence type="ECO:0000256" key="1">
    <source>
        <dbReference type="ARBA" id="ARBA00004651"/>
    </source>
</evidence>
<keyword evidence="8" id="KW-1185">Reference proteome</keyword>
<dbReference type="RefSeq" id="WP_163816661.1">
    <property type="nucleotide sequence ID" value="NZ_JAAGOB010000002.1"/>
</dbReference>
<organism evidence="7 8">
    <name type="scientific">Phytoactinopolyspora alkaliphila</name>
    <dbReference type="NCBI Taxonomy" id="1783498"/>
    <lineage>
        <taxon>Bacteria</taxon>
        <taxon>Bacillati</taxon>
        <taxon>Actinomycetota</taxon>
        <taxon>Actinomycetes</taxon>
        <taxon>Jiangellales</taxon>
        <taxon>Jiangellaceae</taxon>
        <taxon>Phytoactinopolyspora</taxon>
    </lineage>
</organism>
<sequence length="411" mass="41439">MSIAGPGAATMTAGRPHSSWLFVAIVLVGLNLRGPIVAVSPVLDDIRHDLAVTSASAGLLTTVPVLCFAAVSPAVALLARRAGANGAVALSLAVLAVAVALRPWAGFGLMIVATVFLGAAIAVGNVLLPVIVRRDFPRRPGPALSASTTSLIVSAAIPALLTAPLASLLGWRAALAVWAGLVVVALVFWWTTYMSARSPSTASVNPASAEDGAPLPAAPASKVAVWRAPAAWELGLFFGLQSLLFYATTAWLPTVLRDAGLDATAAGSALSLLQLLGIAGAIAVPMIIGRMTIRYATAAVLAGLWIVLLAGVALAPEVWILWCLLGGVGQGGSLALGLSLIALRSTGPDAARNVSAMVQTVGYSLGAAGPVLVGSIHAATDGWSMPLYALIALAVACGVMGVRAASPRTIS</sequence>
<feature type="transmembrane region" description="Helical" evidence="5">
    <location>
        <begin position="264"/>
        <end position="288"/>
    </location>
</feature>
<feature type="transmembrane region" description="Helical" evidence="5">
    <location>
        <begin position="231"/>
        <end position="252"/>
    </location>
</feature>
<feature type="transmembrane region" description="Helical" evidence="5">
    <location>
        <begin position="319"/>
        <end position="343"/>
    </location>
</feature>
<gene>
    <name evidence="7" type="ORF">G1H11_05140</name>
</gene>
<evidence type="ECO:0000256" key="5">
    <source>
        <dbReference type="SAM" id="Phobius"/>
    </source>
</evidence>
<dbReference type="GO" id="GO:0005886">
    <property type="term" value="C:plasma membrane"/>
    <property type="evidence" value="ECO:0007669"/>
    <property type="project" value="UniProtKB-SubCell"/>
</dbReference>
<feature type="domain" description="Major facilitator superfamily (MFS) profile" evidence="6">
    <location>
        <begin position="227"/>
        <end position="411"/>
    </location>
</feature>
<comment type="subcellular location">
    <subcellularLocation>
        <location evidence="1">Cell membrane</location>
        <topology evidence="1">Multi-pass membrane protein</topology>
    </subcellularLocation>
</comment>
<comment type="caution">
    <text evidence="7">The sequence shown here is derived from an EMBL/GenBank/DDBJ whole genome shotgun (WGS) entry which is preliminary data.</text>
</comment>
<evidence type="ECO:0000259" key="6">
    <source>
        <dbReference type="PROSITE" id="PS50850"/>
    </source>
</evidence>
<name>A0A6N9YIE8_9ACTN</name>
<dbReference type="InterPro" id="IPR036259">
    <property type="entry name" value="MFS_trans_sf"/>
</dbReference>
<dbReference type="InterPro" id="IPR052524">
    <property type="entry name" value="MFS_Cyanate_Porter"/>
</dbReference>
<feature type="transmembrane region" description="Helical" evidence="5">
    <location>
        <begin position="111"/>
        <end position="132"/>
    </location>
</feature>
<feature type="transmembrane region" description="Helical" evidence="5">
    <location>
        <begin position="295"/>
        <end position="313"/>
    </location>
</feature>
<evidence type="ECO:0000256" key="4">
    <source>
        <dbReference type="ARBA" id="ARBA00023136"/>
    </source>
</evidence>
<dbReference type="PROSITE" id="PS50850">
    <property type="entry name" value="MFS"/>
    <property type="match status" value="1"/>
</dbReference>
<dbReference type="PANTHER" id="PTHR23523:SF2">
    <property type="entry name" value="2-NITROIMIDAZOLE TRANSPORTER"/>
    <property type="match status" value="1"/>
</dbReference>
<reference evidence="7 8" key="1">
    <citation type="submission" date="2020-02" db="EMBL/GenBank/DDBJ databases">
        <authorList>
            <person name="Li X.-J."/>
            <person name="Feng X.-M."/>
        </authorList>
    </citation>
    <scope>NUCLEOTIDE SEQUENCE [LARGE SCALE GENOMIC DNA]</scope>
    <source>
        <strain evidence="7 8">CGMCC 4.7225</strain>
    </source>
</reference>
<protein>
    <submittedName>
        <fullName evidence="7">MFS transporter</fullName>
    </submittedName>
</protein>
<dbReference type="InterPro" id="IPR020846">
    <property type="entry name" value="MFS_dom"/>
</dbReference>
<evidence type="ECO:0000256" key="3">
    <source>
        <dbReference type="ARBA" id="ARBA00022989"/>
    </source>
</evidence>
<feature type="transmembrane region" description="Helical" evidence="5">
    <location>
        <begin position="385"/>
        <end position="405"/>
    </location>
</feature>
<accession>A0A6N9YIE8</accession>
<evidence type="ECO:0000313" key="7">
    <source>
        <dbReference type="EMBL" id="NED94690.1"/>
    </source>
</evidence>
<evidence type="ECO:0000313" key="8">
    <source>
        <dbReference type="Proteomes" id="UP000469185"/>
    </source>
</evidence>
<dbReference type="Pfam" id="PF07690">
    <property type="entry name" value="MFS_1"/>
    <property type="match status" value="1"/>
</dbReference>
<feature type="transmembrane region" description="Helical" evidence="5">
    <location>
        <begin position="20"/>
        <end position="43"/>
    </location>
</feature>